<dbReference type="SUPFAM" id="SSF52743">
    <property type="entry name" value="Subtilisin-like"/>
    <property type="match status" value="1"/>
</dbReference>
<dbReference type="RefSeq" id="WP_138845459.1">
    <property type="nucleotide sequence ID" value="NZ_VCPD01000010.1"/>
</dbReference>
<organism evidence="1 2">
    <name type="scientific">Ruegeria sediminis</name>
    <dbReference type="NCBI Taxonomy" id="2583820"/>
    <lineage>
        <taxon>Bacteria</taxon>
        <taxon>Pseudomonadati</taxon>
        <taxon>Pseudomonadota</taxon>
        <taxon>Alphaproteobacteria</taxon>
        <taxon>Rhodobacterales</taxon>
        <taxon>Roseobacteraceae</taxon>
        <taxon>Ruegeria</taxon>
    </lineage>
</organism>
<accession>A0ABY2WTE3</accession>
<evidence type="ECO:0000313" key="2">
    <source>
        <dbReference type="Proteomes" id="UP001193035"/>
    </source>
</evidence>
<dbReference type="PRINTS" id="PR00723">
    <property type="entry name" value="SUBTILISIN"/>
</dbReference>
<dbReference type="Gene3D" id="3.40.50.200">
    <property type="entry name" value="Peptidase S8/S53 domain"/>
    <property type="match status" value="2"/>
</dbReference>
<gene>
    <name evidence="1" type="ORF">FGK63_19580</name>
</gene>
<comment type="caution">
    <text evidence="1">The sequence shown here is derived from an EMBL/GenBank/DDBJ whole genome shotgun (WGS) entry which is preliminary data.</text>
</comment>
<evidence type="ECO:0000313" key="1">
    <source>
        <dbReference type="EMBL" id="TMV03376.1"/>
    </source>
</evidence>
<evidence type="ECO:0008006" key="3">
    <source>
        <dbReference type="Google" id="ProtNLM"/>
    </source>
</evidence>
<protein>
    <recommendedName>
        <fullName evidence="3">Peptidase S8/S53 domain-containing protein</fullName>
    </recommendedName>
</protein>
<proteinExistence type="predicted"/>
<dbReference type="EMBL" id="VCPD01000010">
    <property type="protein sequence ID" value="TMV03376.1"/>
    <property type="molecule type" value="Genomic_DNA"/>
</dbReference>
<name>A0ABY2WTE3_9RHOB</name>
<sequence length="727" mass="78718">MTYDWTELDPEKLPRDPRTDFVLNELERFIAADLGLGDEDPDSDHDVDLLARRSTAFDKQWWMAVVSVARSGDKISSLTINELIKKAEEYQPVPLSDFLFVPREYDEGQRTSTNLDVITIYAQRAYLDAVNAPDGEEKLGIRSILISTPLEDETLNPGAEPFAPPDLEVDVNQQTVVVAVIDHGIAIAHDLFRRRNGAGELELSRIDFFWDMDGAPEPAADVQSSVGRVWTRREIQNVLDHNIHNGLLDEAAVYRELGLIDWRFSRFKACAQRVSHGTHVMGLAAGYPPDEDTGEDRRIIAVQLPTRLVGNTSGNGLKLPLEQALRFIAARLSKYKIGRASHLPPLVMNFSFGNFMGPHDGTGEIERAIDKELTDMSAATHRARLLLLPSGNGNLSQCHAVINLTGAAPRERLDWNLQPADRSASFLDVWLPVLNPVPNNAMRLKLKGPGSVGSITLPAGMVPQHAVLIDTDENGNPFVVAALAYRPPSAPTFRGKFTVMTVPTDHPMNVGPVAPSGKWKLTFKKGAAVEDLALNVWVQRDDTLPGFPEFGRQSYLSDARYRRFGRPGGDVVAEDPPGHDSPVCRAGMINGIACGNLPAVVAGFVRSDGEMADYSAGGPTLNGLRLAGPDASAVSDDSVALSGVLSAGSSSGSRVPMNGTSVATPQVARWAADQIAASPTTPFGRAKVVAAALNDDPPSPRKPSILRTGGGRLSIESVFGQLRWPGQ</sequence>
<reference evidence="1 2" key="1">
    <citation type="submission" date="2019-05" db="EMBL/GenBank/DDBJ databases">
        <title>Ruegeria sp. nov., isolated from tidal flat.</title>
        <authorList>
            <person name="Kim W."/>
        </authorList>
    </citation>
    <scope>NUCLEOTIDE SEQUENCE [LARGE SCALE GENOMIC DNA]</scope>
    <source>
        <strain evidence="1 2">CAU 1488</strain>
    </source>
</reference>
<dbReference type="InterPro" id="IPR036852">
    <property type="entry name" value="Peptidase_S8/S53_dom_sf"/>
</dbReference>
<dbReference type="InterPro" id="IPR015500">
    <property type="entry name" value="Peptidase_S8_subtilisin-rel"/>
</dbReference>
<dbReference type="Proteomes" id="UP001193035">
    <property type="component" value="Unassembled WGS sequence"/>
</dbReference>
<keyword evidence="2" id="KW-1185">Reference proteome</keyword>